<dbReference type="RefSeq" id="XP_028545326.1">
    <property type="nucleotide sequence ID" value="XM_028689525.1"/>
</dbReference>
<evidence type="ECO:0000313" key="3">
    <source>
        <dbReference type="Proteomes" id="UP000195521"/>
    </source>
</evidence>
<dbReference type="Proteomes" id="UP000195521">
    <property type="component" value="Unassembled WGS sequence"/>
</dbReference>
<gene>
    <name evidence="2" type="ORF">PGO_130090</name>
</gene>
<dbReference type="InterPro" id="IPR008780">
    <property type="entry name" value="Plasmodium_Vir"/>
</dbReference>
<dbReference type="OrthoDB" id="381216at2759"/>
<feature type="transmembrane region" description="Helical" evidence="1">
    <location>
        <begin position="224"/>
        <end position="244"/>
    </location>
</feature>
<dbReference type="GeneID" id="39749475"/>
<dbReference type="Pfam" id="PF05795">
    <property type="entry name" value="Plasmodium_Vir"/>
    <property type="match status" value="1"/>
</dbReference>
<reference evidence="3" key="1">
    <citation type="submission" date="2017-04" db="EMBL/GenBank/DDBJ databases">
        <title>Plasmodium gonderi genome.</title>
        <authorList>
            <person name="Arisue N."/>
            <person name="Honma H."/>
            <person name="Kawai S."/>
            <person name="Tougan T."/>
            <person name="Tanabe K."/>
            <person name="Horii T."/>
        </authorList>
    </citation>
    <scope>NUCLEOTIDE SEQUENCE [LARGE SCALE GENOMIC DNA]</scope>
    <source>
        <strain evidence="3">ATCC 30045</strain>
    </source>
</reference>
<sequence length="296" mass="34775">MIKRLYSIAFVDSLYEYGLLLKSYTTNSSGNFNDQCTNISKIFSNDLQSNVNAICTKVMSYLENIHKTSDNRLITSSCIYLYYWIYEEFKKQEKDNSIYTKMIYDLLIMVYNNRGNISICNNYAKTIFNDEEMLKLKDIYDMVTILHDLNKEGACSNEEKPNCTNQCFNTYIKYEAECKFNNDHYFCKILNDFRNAYNTKLRNLSGANIHYKLLPSFHTYNIKLTVIIPVLVALITSVILFMLYKFTAFGSYISQSIIREKNVFNVIAKKRNILEQSDISSNIPNNRKYNVYYNFT</sequence>
<keyword evidence="1" id="KW-1133">Transmembrane helix</keyword>
<dbReference type="OMA" id="DYIDECH"/>
<keyword evidence="1" id="KW-0472">Membrane</keyword>
<organism evidence="2 3">
    <name type="scientific">Plasmodium gonderi</name>
    <dbReference type="NCBI Taxonomy" id="77519"/>
    <lineage>
        <taxon>Eukaryota</taxon>
        <taxon>Sar</taxon>
        <taxon>Alveolata</taxon>
        <taxon>Apicomplexa</taxon>
        <taxon>Aconoidasida</taxon>
        <taxon>Haemosporida</taxon>
        <taxon>Plasmodiidae</taxon>
        <taxon>Plasmodium</taxon>
        <taxon>Plasmodium (Plasmodium)</taxon>
    </lineage>
</organism>
<proteinExistence type="predicted"/>
<protein>
    <submittedName>
        <fullName evidence="2">Variable surface protein</fullName>
    </submittedName>
</protein>
<accession>A0A1Y1JNC8</accession>
<evidence type="ECO:0000256" key="1">
    <source>
        <dbReference type="SAM" id="Phobius"/>
    </source>
</evidence>
<dbReference type="EMBL" id="BDQF01000014">
    <property type="protein sequence ID" value="GAW82737.1"/>
    <property type="molecule type" value="Genomic_DNA"/>
</dbReference>
<comment type="caution">
    <text evidence="2">The sequence shown here is derived from an EMBL/GenBank/DDBJ whole genome shotgun (WGS) entry which is preliminary data.</text>
</comment>
<keyword evidence="1" id="KW-0812">Transmembrane</keyword>
<dbReference type="AlphaFoldDB" id="A0A1Y1JNC8"/>
<evidence type="ECO:0000313" key="2">
    <source>
        <dbReference type="EMBL" id="GAW82737.1"/>
    </source>
</evidence>
<name>A0A1Y1JNC8_PLAGO</name>
<keyword evidence="3" id="KW-1185">Reference proteome</keyword>